<dbReference type="OrthoDB" id="4419580at2"/>
<reference evidence="1 2" key="1">
    <citation type="submission" date="2018-11" db="EMBL/GenBank/DDBJ databases">
        <title>Draft genome of Simplicispira Flexivirga sp. BO-16.</title>
        <authorList>
            <person name="Im W.T."/>
        </authorList>
    </citation>
    <scope>NUCLEOTIDE SEQUENCE [LARGE SCALE GENOMIC DNA]</scope>
    <source>
        <strain evidence="1 2">BO-16</strain>
    </source>
</reference>
<evidence type="ECO:0000313" key="2">
    <source>
        <dbReference type="Proteomes" id="UP000271678"/>
    </source>
</evidence>
<dbReference type="RefSeq" id="WP_123272915.1">
    <property type="nucleotide sequence ID" value="NZ_RJJQ01000024.1"/>
</dbReference>
<keyword evidence="2" id="KW-1185">Reference proteome</keyword>
<evidence type="ECO:0000313" key="1">
    <source>
        <dbReference type="EMBL" id="RNI18144.1"/>
    </source>
</evidence>
<dbReference type="Proteomes" id="UP000271678">
    <property type="component" value="Unassembled WGS sequence"/>
</dbReference>
<dbReference type="EMBL" id="RJJQ01000024">
    <property type="protein sequence ID" value="RNI18144.1"/>
    <property type="molecule type" value="Genomic_DNA"/>
</dbReference>
<dbReference type="NCBIfam" id="TIGR01552">
    <property type="entry name" value="phd_fam"/>
    <property type="match status" value="1"/>
</dbReference>
<accession>A0A3M9LXY3</accession>
<dbReference type="AlphaFoldDB" id="A0A3M9LXY3"/>
<organism evidence="1 2">
    <name type="scientific">Flexivirga caeni</name>
    <dbReference type="NCBI Taxonomy" id="2294115"/>
    <lineage>
        <taxon>Bacteria</taxon>
        <taxon>Bacillati</taxon>
        <taxon>Actinomycetota</taxon>
        <taxon>Actinomycetes</taxon>
        <taxon>Micrococcales</taxon>
        <taxon>Dermacoccaceae</taxon>
        <taxon>Flexivirga</taxon>
    </lineage>
</organism>
<name>A0A3M9LXY3_9MICO</name>
<dbReference type="Gene3D" id="3.40.1620.10">
    <property type="entry name" value="YefM-like domain"/>
    <property type="match status" value="1"/>
</dbReference>
<gene>
    <name evidence="1" type="ORF">EFY87_18260</name>
</gene>
<proteinExistence type="predicted"/>
<comment type="caution">
    <text evidence="1">The sequence shown here is derived from an EMBL/GenBank/DDBJ whole genome shotgun (WGS) entry which is preliminary data.</text>
</comment>
<sequence>MRKSSAEVLRRVEAGESLQVSNRGRVVAVIVPAGADPLDSVIARGAARPAKRGLTALRDIRRGTSSTSTAELLADARGRW</sequence>
<protein>
    <submittedName>
        <fullName evidence="1">Type II toxin-antitoxin system prevent-host-death family antitoxin</fullName>
    </submittedName>
</protein>